<dbReference type="Pfam" id="PF00296">
    <property type="entry name" value="Bac_luciferase"/>
    <property type="match status" value="1"/>
</dbReference>
<accession>A0A9E6Y0V2</accession>
<dbReference type="EMBL" id="CP087164">
    <property type="protein sequence ID" value="UGS37356.1"/>
    <property type="molecule type" value="Genomic_DNA"/>
</dbReference>
<evidence type="ECO:0000256" key="1">
    <source>
        <dbReference type="ARBA" id="ARBA00022630"/>
    </source>
</evidence>
<reference evidence="6" key="1">
    <citation type="journal article" date="2022" name="Int. J. Syst. Evol. Microbiol.">
        <title>Pseudomonas aegrilactucae sp. nov. and Pseudomonas morbosilactucae sp. nov., pathogens causing bacterial rot of lettuce in Japan.</title>
        <authorList>
            <person name="Sawada H."/>
            <person name="Fujikawa T."/>
            <person name="Satou M."/>
        </authorList>
    </citation>
    <scope>NUCLEOTIDE SEQUENCE</scope>
    <source>
        <strain evidence="6">0166_1</strain>
    </source>
</reference>
<evidence type="ECO:0000256" key="4">
    <source>
        <dbReference type="ARBA" id="ARBA00023033"/>
    </source>
</evidence>
<dbReference type="NCBIfam" id="TIGR03619">
    <property type="entry name" value="F420_Rv2161c"/>
    <property type="match status" value="1"/>
</dbReference>
<dbReference type="InterPro" id="IPR011251">
    <property type="entry name" value="Luciferase-like_dom"/>
</dbReference>
<evidence type="ECO:0000256" key="2">
    <source>
        <dbReference type="ARBA" id="ARBA00022643"/>
    </source>
</evidence>
<dbReference type="InterPro" id="IPR050172">
    <property type="entry name" value="SsuD_RutA_monooxygenase"/>
</dbReference>
<name>A0A9E6Y0V2_9ACTN</name>
<dbReference type="EC" id="1.1.98.2" evidence="6"/>
<dbReference type="Gene3D" id="3.20.20.30">
    <property type="entry name" value="Luciferase-like domain"/>
    <property type="match status" value="1"/>
</dbReference>
<organism evidence="6 7">
    <name type="scientific">Capillimicrobium parvum</name>
    <dbReference type="NCBI Taxonomy" id="2884022"/>
    <lineage>
        <taxon>Bacteria</taxon>
        <taxon>Bacillati</taxon>
        <taxon>Actinomycetota</taxon>
        <taxon>Thermoleophilia</taxon>
        <taxon>Solirubrobacterales</taxon>
        <taxon>Capillimicrobiaceae</taxon>
        <taxon>Capillimicrobium</taxon>
    </lineage>
</organism>
<protein>
    <submittedName>
        <fullName evidence="6">F420-dependent glucose-6-phosphate dehydrogenase</fullName>
        <ecNumber evidence="6">1.1.98.2</ecNumber>
    </submittedName>
</protein>
<proteinExistence type="predicted"/>
<keyword evidence="4" id="KW-0503">Monooxygenase</keyword>
<evidence type="ECO:0000313" key="6">
    <source>
        <dbReference type="EMBL" id="UGS37356.1"/>
    </source>
</evidence>
<dbReference type="InterPro" id="IPR036661">
    <property type="entry name" value="Luciferase-like_sf"/>
</dbReference>
<dbReference type="PANTHER" id="PTHR42847">
    <property type="entry name" value="ALKANESULFONATE MONOOXYGENASE"/>
    <property type="match status" value="1"/>
</dbReference>
<dbReference type="GO" id="GO:0046306">
    <property type="term" value="P:alkanesulfonate catabolic process"/>
    <property type="evidence" value="ECO:0007669"/>
    <property type="project" value="TreeGrafter"/>
</dbReference>
<gene>
    <name evidence="6" type="primary">fgd_8</name>
    <name evidence="6" type="ORF">DSM104329_03771</name>
</gene>
<dbReference type="Proteomes" id="UP001162834">
    <property type="component" value="Chromosome"/>
</dbReference>
<dbReference type="KEGG" id="sbae:DSM104329_03771"/>
<dbReference type="InterPro" id="IPR019921">
    <property type="entry name" value="Lucif-like_OxRdtase_Rv2161c"/>
</dbReference>
<dbReference type="PANTHER" id="PTHR42847:SF4">
    <property type="entry name" value="ALKANESULFONATE MONOOXYGENASE-RELATED"/>
    <property type="match status" value="1"/>
</dbReference>
<keyword evidence="1" id="KW-0285">Flavoprotein</keyword>
<dbReference type="GO" id="GO:0008726">
    <property type="term" value="F:alkanesulfonate monooxygenase activity"/>
    <property type="evidence" value="ECO:0007669"/>
    <property type="project" value="TreeGrafter"/>
</dbReference>
<evidence type="ECO:0000256" key="3">
    <source>
        <dbReference type="ARBA" id="ARBA00023002"/>
    </source>
</evidence>
<evidence type="ECO:0000313" key="7">
    <source>
        <dbReference type="Proteomes" id="UP001162834"/>
    </source>
</evidence>
<sequence length="314" mass="35371">MDFGVFLPVSGRASSRDGLIHAAQKAEELGFTTVWAADRIVIPWKIETPYKYNWSGSFFVPPEASFLEALTVLAFLAGATEKVKLGISVLVTPYRDPLYWAKIATTVDQLSQGRLVLGLGVGWMKEEFDALGRGDLFKARGRVADEQITILRTLLTEEHCSFHGEFYDFEDIAFQPKSYDPDNPLELWIGGEAKVAQRRAGRVGDSWFPYFPRITPEDMRSRYDLVRQTAEESGRNPDDVALNCCLSVEITDEEVEQEPDLLRGTPEQVGEALERFRDIGVQHLGLQFLVGRFPQRLEQMQRLSEAVIQPGLLA</sequence>
<dbReference type="GO" id="GO:0052749">
    <property type="term" value="F:glucose-6-phosphate dehydrogenase (coenzyme F420) activity"/>
    <property type="evidence" value="ECO:0007669"/>
    <property type="project" value="UniProtKB-EC"/>
</dbReference>
<feature type="domain" description="Luciferase-like" evidence="5">
    <location>
        <begin position="1"/>
        <end position="256"/>
    </location>
</feature>
<dbReference type="RefSeq" id="WP_259311412.1">
    <property type="nucleotide sequence ID" value="NZ_CP087164.1"/>
</dbReference>
<evidence type="ECO:0000259" key="5">
    <source>
        <dbReference type="Pfam" id="PF00296"/>
    </source>
</evidence>
<keyword evidence="2" id="KW-0288">FMN</keyword>
<dbReference type="SUPFAM" id="SSF51679">
    <property type="entry name" value="Bacterial luciferase-like"/>
    <property type="match status" value="1"/>
</dbReference>
<keyword evidence="3 6" id="KW-0560">Oxidoreductase</keyword>
<keyword evidence="7" id="KW-1185">Reference proteome</keyword>
<dbReference type="AlphaFoldDB" id="A0A9E6Y0V2"/>